<organism evidence="1 2">
    <name type="scientific">Rhizobium tropici</name>
    <dbReference type="NCBI Taxonomy" id="398"/>
    <lineage>
        <taxon>Bacteria</taxon>
        <taxon>Pseudomonadati</taxon>
        <taxon>Pseudomonadota</taxon>
        <taxon>Alphaproteobacteria</taxon>
        <taxon>Hyphomicrobiales</taxon>
        <taxon>Rhizobiaceae</taxon>
        <taxon>Rhizobium/Agrobacterium group</taxon>
        <taxon>Rhizobium</taxon>
    </lineage>
</organism>
<name>A0A329YDW5_RHITR</name>
<protein>
    <submittedName>
        <fullName evidence="1">Uncharacterized protein</fullName>
    </submittedName>
</protein>
<sequence length="96" mass="10849">MTDLPILEELADCATNAERVDWLLRAPPYVFHREHMTLRRILQERHHPAGVAYVEAKLAEQMRTRMADGSVAIAIRTAVHMAETDLKISARQEGAS</sequence>
<dbReference type="RefSeq" id="WP_112340905.1">
    <property type="nucleotide sequence ID" value="NZ_QMKK01000022.1"/>
</dbReference>
<evidence type="ECO:0000313" key="2">
    <source>
        <dbReference type="Proteomes" id="UP000251205"/>
    </source>
</evidence>
<comment type="caution">
    <text evidence="1">The sequence shown here is derived from an EMBL/GenBank/DDBJ whole genome shotgun (WGS) entry which is preliminary data.</text>
</comment>
<evidence type="ECO:0000313" key="1">
    <source>
        <dbReference type="EMBL" id="RAX42419.1"/>
    </source>
</evidence>
<proteinExistence type="predicted"/>
<dbReference type="AlphaFoldDB" id="A0A329YDW5"/>
<accession>A0A329YDW5</accession>
<dbReference type="OrthoDB" id="8398518at2"/>
<dbReference type="Proteomes" id="UP000251205">
    <property type="component" value="Unassembled WGS sequence"/>
</dbReference>
<gene>
    <name evidence="1" type="ORF">DQ393_06140</name>
</gene>
<reference evidence="1 2" key="1">
    <citation type="submission" date="2018-06" db="EMBL/GenBank/DDBJ databases">
        <title>Whole Genome Sequence of an efficient microsymbiont, Rhizobium tropici.</title>
        <authorList>
            <person name="Srinivasan R."/>
            <person name="Singh H.V."/>
            <person name="Srivastava R."/>
            <person name="Kumari B."/>
            <person name="Radhakrishna A."/>
        </authorList>
    </citation>
    <scope>NUCLEOTIDE SEQUENCE [LARGE SCALE GENOMIC DNA]</scope>
    <source>
        <strain evidence="1 2">IGFRI Rhizo-19</strain>
    </source>
</reference>
<dbReference type="EMBL" id="QMKK01000022">
    <property type="protein sequence ID" value="RAX42419.1"/>
    <property type="molecule type" value="Genomic_DNA"/>
</dbReference>